<keyword evidence="2" id="KW-1185">Reference proteome</keyword>
<dbReference type="Proteomes" id="UP000324222">
    <property type="component" value="Unassembled WGS sequence"/>
</dbReference>
<name>A0A5B7HTD1_PORTR</name>
<sequence length="85" mass="8855">MSHRASRAATPLRGRCCEGQSARVNHSTTKDYTCSLARCSAGSLPLPLPGTLPSSSPPALHRSLPISSAPRPPHLAIAGCLRVSL</sequence>
<comment type="caution">
    <text evidence="1">The sequence shown here is derived from an EMBL/GenBank/DDBJ whole genome shotgun (WGS) entry which is preliminary data.</text>
</comment>
<evidence type="ECO:0000313" key="2">
    <source>
        <dbReference type="Proteomes" id="UP000324222"/>
    </source>
</evidence>
<reference evidence="1 2" key="1">
    <citation type="submission" date="2019-05" db="EMBL/GenBank/DDBJ databases">
        <title>Another draft genome of Portunus trituberculatus and its Hox gene families provides insights of decapod evolution.</title>
        <authorList>
            <person name="Jeong J.-H."/>
            <person name="Song I."/>
            <person name="Kim S."/>
            <person name="Choi T."/>
            <person name="Kim D."/>
            <person name="Ryu S."/>
            <person name="Kim W."/>
        </authorList>
    </citation>
    <scope>NUCLEOTIDE SEQUENCE [LARGE SCALE GENOMIC DNA]</scope>
    <source>
        <tissue evidence="1">Muscle</tissue>
    </source>
</reference>
<evidence type="ECO:0000313" key="1">
    <source>
        <dbReference type="EMBL" id="MPC73029.1"/>
    </source>
</evidence>
<protein>
    <submittedName>
        <fullName evidence="1">Uncharacterized protein</fullName>
    </submittedName>
</protein>
<organism evidence="1 2">
    <name type="scientific">Portunus trituberculatus</name>
    <name type="common">Swimming crab</name>
    <name type="synonym">Neptunus trituberculatus</name>
    <dbReference type="NCBI Taxonomy" id="210409"/>
    <lineage>
        <taxon>Eukaryota</taxon>
        <taxon>Metazoa</taxon>
        <taxon>Ecdysozoa</taxon>
        <taxon>Arthropoda</taxon>
        <taxon>Crustacea</taxon>
        <taxon>Multicrustacea</taxon>
        <taxon>Malacostraca</taxon>
        <taxon>Eumalacostraca</taxon>
        <taxon>Eucarida</taxon>
        <taxon>Decapoda</taxon>
        <taxon>Pleocyemata</taxon>
        <taxon>Brachyura</taxon>
        <taxon>Eubrachyura</taxon>
        <taxon>Portunoidea</taxon>
        <taxon>Portunidae</taxon>
        <taxon>Portuninae</taxon>
        <taxon>Portunus</taxon>
    </lineage>
</organism>
<dbReference type="AlphaFoldDB" id="A0A5B7HTD1"/>
<gene>
    <name evidence="1" type="ORF">E2C01_067345</name>
</gene>
<proteinExistence type="predicted"/>
<dbReference type="EMBL" id="VSRR010035938">
    <property type="protein sequence ID" value="MPC73029.1"/>
    <property type="molecule type" value="Genomic_DNA"/>
</dbReference>
<accession>A0A5B7HTD1</accession>